<dbReference type="InterPro" id="IPR016024">
    <property type="entry name" value="ARM-type_fold"/>
</dbReference>
<evidence type="ECO:0000256" key="5">
    <source>
        <dbReference type="ARBA" id="ARBA00044801"/>
    </source>
</evidence>
<dbReference type="InterPro" id="IPR011989">
    <property type="entry name" value="ARM-like"/>
</dbReference>
<name>A0A9P6KJ32_9FUNG</name>
<dbReference type="GO" id="GO:0005829">
    <property type="term" value="C:cytosol"/>
    <property type="evidence" value="ECO:0007669"/>
    <property type="project" value="TreeGrafter"/>
</dbReference>
<evidence type="ECO:0000313" key="9">
    <source>
        <dbReference type="EMBL" id="KAF9586435.1"/>
    </source>
</evidence>
<evidence type="ECO:0000256" key="6">
    <source>
        <dbReference type="ARBA" id="ARBA00044805"/>
    </source>
</evidence>
<evidence type="ECO:0000256" key="4">
    <source>
        <dbReference type="ARBA" id="ARBA00044746"/>
    </source>
</evidence>
<organism evidence="9 10">
    <name type="scientific">Lunasporangiospora selenospora</name>
    <dbReference type="NCBI Taxonomy" id="979761"/>
    <lineage>
        <taxon>Eukaryota</taxon>
        <taxon>Fungi</taxon>
        <taxon>Fungi incertae sedis</taxon>
        <taxon>Mucoromycota</taxon>
        <taxon>Mortierellomycotina</taxon>
        <taxon>Mortierellomycetes</taxon>
        <taxon>Mortierellales</taxon>
        <taxon>Mortierellaceae</taxon>
        <taxon>Lunasporangiospora</taxon>
    </lineage>
</organism>
<sequence>MLRAGIQALSNLVTGNETSKDHIWESFLEHETDPSLHLLCTLAAIEDEAIVFGTVMFCFNCIFESKERSALLLSTPAGCVLLRQLAIVSQETCNKENRQSFEMIYKLFDHLINFDLTRTILGALRQSPKKSTDAENNQPTQPPTDSDMPSGPGSEGVEETNDTNTADSAQRDPKSENHLPLSSEQVTFLKMLDSRIYVWHEKQQRLWNQLSKVDPSSAEATTLRSGLEPTLSLETVGFLTDTFGSISKLTIDVLKTLTLPGVGKRSVEDLSNLSTGVLLLLGCFSHLSQFEDGVGGHSDAVPGDESASAKDSNPDGQPLTLNNDTIKTTVPPWFTAQHKAMVEHNLVENAIELLRQADLSLARVVDPVPNANSPAPLGANSDSTLLSNTSTEQGQQMFFKGLKRDIVRVVGNMSHRSRNVQDRIRGCNGLIVMLNQCNIDDSNPYLREHAILALKNILAGNLENQAIIQELEPIDAVDHPVLREAKVSAQLDMETGKPVLKKI</sequence>
<protein>
    <recommendedName>
        <fullName evidence="5">Ataxin-10 homolog</fullName>
    </recommendedName>
    <alternativeName>
        <fullName evidence="6">Copper transport protein 86</fullName>
    </alternativeName>
</protein>
<dbReference type="SUPFAM" id="SSF48371">
    <property type="entry name" value="ARM repeat"/>
    <property type="match status" value="1"/>
</dbReference>
<dbReference type="EMBL" id="JAABOA010000032">
    <property type="protein sequence ID" value="KAF9586435.1"/>
    <property type="molecule type" value="Genomic_DNA"/>
</dbReference>
<dbReference type="InterPro" id="IPR051374">
    <property type="entry name" value="Ataxin-10/CTR86_families"/>
</dbReference>
<reference evidence="9" key="1">
    <citation type="journal article" date="2020" name="Fungal Divers.">
        <title>Resolving the Mortierellaceae phylogeny through synthesis of multi-gene phylogenetics and phylogenomics.</title>
        <authorList>
            <person name="Vandepol N."/>
            <person name="Liber J."/>
            <person name="Desiro A."/>
            <person name="Na H."/>
            <person name="Kennedy M."/>
            <person name="Barry K."/>
            <person name="Grigoriev I.V."/>
            <person name="Miller A.N."/>
            <person name="O'Donnell K."/>
            <person name="Stajich J.E."/>
            <person name="Bonito G."/>
        </authorList>
    </citation>
    <scope>NUCLEOTIDE SEQUENCE</scope>
    <source>
        <strain evidence="9">KOD1015</strain>
    </source>
</reference>
<feature type="region of interest" description="Disordered" evidence="7">
    <location>
        <begin position="126"/>
        <end position="180"/>
    </location>
</feature>
<evidence type="ECO:0000256" key="2">
    <source>
        <dbReference type="ARBA" id="ARBA00022618"/>
    </source>
</evidence>
<proteinExistence type="inferred from homology"/>
<feature type="region of interest" description="Disordered" evidence="7">
    <location>
        <begin position="295"/>
        <end position="324"/>
    </location>
</feature>
<accession>A0A9P6KJ32</accession>
<evidence type="ECO:0000256" key="1">
    <source>
        <dbReference type="ARBA" id="ARBA00008384"/>
    </source>
</evidence>
<evidence type="ECO:0000313" key="10">
    <source>
        <dbReference type="Proteomes" id="UP000780801"/>
    </source>
</evidence>
<comment type="caution">
    <text evidence="9">The sequence shown here is derived from an EMBL/GenBank/DDBJ whole genome shotgun (WGS) entry which is preliminary data.</text>
</comment>
<dbReference type="GO" id="GO:0051301">
    <property type="term" value="P:cell division"/>
    <property type="evidence" value="ECO:0007669"/>
    <property type="project" value="UniProtKB-KW"/>
</dbReference>
<dbReference type="InterPro" id="IPR019156">
    <property type="entry name" value="Ataxin-10_domain"/>
</dbReference>
<gene>
    <name evidence="9" type="ORF">BGW38_005044</name>
</gene>
<keyword evidence="2" id="KW-0132">Cell division</keyword>
<keyword evidence="3" id="KW-0131">Cell cycle</keyword>
<evidence type="ECO:0000259" key="8">
    <source>
        <dbReference type="Pfam" id="PF09759"/>
    </source>
</evidence>
<evidence type="ECO:0000256" key="7">
    <source>
        <dbReference type="SAM" id="MobiDB-lite"/>
    </source>
</evidence>
<dbReference type="AlphaFoldDB" id="A0A9P6KJ32"/>
<dbReference type="PANTHER" id="PTHR13255:SF0">
    <property type="entry name" value="ATAXIN-10"/>
    <property type="match status" value="1"/>
</dbReference>
<keyword evidence="10" id="KW-1185">Reference proteome</keyword>
<dbReference type="Gene3D" id="1.25.10.10">
    <property type="entry name" value="Leucine-rich Repeat Variant"/>
    <property type="match status" value="1"/>
</dbReference>
<comment type="similarity">
    <text evidence="1">Belongs to the ataxin-10 family.</text>
</comment>
<feature type="domain" description="Ataxin-10" evidence="8">
    <location>
        <begin position="402"/>
        <end position="499"/>
    </location>
</feature>
<comment type="function">
    <text evidence="4">May play a role in the regulation of cytokinesis.</text>
</comment>
<dbReference type="OrthoDB" id="379794at2759"/>
<dbReference type="Proteomes" id="UP000780801">
    <property type="component" value="Unassembled WGS sequence"/>
</dbReference>
<evidence type="ECO:0000256" key="3">
    <source>
        <dbReference type="ARBA" id="ARBA00023306"/>
    </source>
</evidence>
<dbReference type="PANTHER" id="PTHR13255">
    <property type="entry name" value="ATAXIN-10"/>
    <property type="match status" value="1"/>
</dbReference>
<feature type="compositionally biased region" description="Polar residues" evidence="7">
    <location>
        <begin position="309"/>
        <end position="324"/>
    </location>
</feature>
<dbReference type="Pfam" id="PF09759">
    <property type="entry name" value="Atx10homo_assoc"/>
    <property type="match status" value="1"/>
</dbReference>